<dbReference type="Proteomes" id="UP001066276">
    <property type="component" value="Chromosome 9"/>
</dbReference>
<feature type="region of interest" description="Disordered" evidence="1">
    <location>
        <begin position="53"/>
        <end position="73"/>
    </location>
</feature>
<name>A0AAV7MZ46_PLEWA</name>
<organism evidence="2 3">
    <name type="scientific">Pleurodeles waltl</name>
    <name type="common">Iberian ribbed newt</name>
    <dbReference type="NCBI Taxonomy" id="8319"/>
    <lineage>
        <taxon>Eukaryota</taxon>
        <taxon>Metazoa</taxon>
        <taxon>Chordata</taxon>
        <taxon>Craniata</taxon>
        <taxon>Vertebrata</taxon>
        <taxon>Euteleostomi</taxon>
        <taxon>Amphibia</taxon>
        <taxon>Batrachia</taxon>
        <taxon>Caudata</taxon>
        <taxon>Salamandroidea</taxon>
        <taxon>Salamandridae</taxon>
        <taxon>Pleurodelinae</taxon>
        <taxon>Pleurodeles</taxon>
    </lineage>
</organism>
<keyword evidence="3" id="KW-1185">Reference proteome</keyword>
<reference evidence="2" key="1">
    <citation type="journal article" date="2022" name="bioRxiv">
        <title>Sequencing and chromosome-scale assembly of the giantPleurodeles waltlgenome.</title>
        <authorList>
            <person name="Brown T."/>
            <person name="Elewa A."/>
            <person name="Iarovenko S."/>
            <person name="Subramanian E."/>
            <person name="Araus A.J."/>
            <person name="Petzold A."/>
            <person name="Susuki M."/>
            <person name="Suzuki K.-i.T."/>
            <person name="Hayashi T."/>
            <person name="Toyoda A."/>
            <person name="Oliveira C."/>
            <person name="Osipova E."/>
            <person name="Leigh N.D."/>
            <person name="Simon A."/>
            <person name="Yun M.H."/>
        </authorList>
    </citation>
    <scope>NUCLEOTIDE SEQUENCE</scope>
    <source>
        <strain evidence="2">20211129_DDA</strain>
        <tissue evidence="2">Liver</tissue>
    </source>
</reference>
<protein>
    <submittedName>
        <fullName evidence="2">Uncharacterized protein</fullName>
    </submittedName>
</protein>
<evidence type="ECO:0000313" key="2">
    <source>
        <dbReference type="EMBL" id="KAJ1108927.1"/>
    </source>
</evidence>
<gene>
    <name evidence="2" type="ORF">NDU88_006297</name>
</gene>
<accession>A0AAV7MZ46</accession>
<comment type="caution">
    <text evidence="2">The sequence shown here is derived from an EMBL/GenBank/DDBJ whole genome shotgun (WGS) entry which is preliminary data.</text>
</comment>
<sequence length="93" mass="10420">MRLGPFAGLPVGAPLERLVPGVGWRSAVEAEGRGSEMWLPRAAVTEIGSPVLEQGQRRSRAGSTPRMEERTWRGPVDREICSRGHRRRWMRGD</sequence>
<evidence type="ECO:0000256" key="1">
    <source>
        <dbReference type="SAM" id="MobiDB-lite"/>
    </source>
</evidence>
<dbReference type="AlphaFoldDB" id="A0AAV7MZ46"/>
<evidence type="ECO:0000313" key="3">
    <source>
        <dbReference type="Proteomes" id="UP001066276"/>
    </source>
</evidence>
<dbReference type="EMBL" id="JANPWB010000013">
    <property type="protein sequence ID" value="KAJ1108927.1"/>
    <property type="molecule type" value="Genomic_DNA"/>
</dbReference>
<proteinExistence type="predicted"/>